<dbReference type="Proteomes" id="UP000321863">
    <property type="component" value="Unassembled WGS sequence"/>
</dbReference>
<dbReference type="Pfam" id="PF14107">
    <property type="entry name" value="DUF4280"/>
    <property type="match status" value="1"/>
</dbReference>
<feature type="compositionally biased region" description="Basic and acidic residues" evidence="1">
    <location>
        <begin position="62"/>
        <end position="79"/>
    </location>
</feature>
<comment type="caution">
    <text evidence="2">The sequence shown here is derived from an EMBL/GenBank/DDBJ whole genome shotgun (WGS) entry which is preliminary data.</text>
</comment>
<dbReference type="EMBL" id="BJYJ01000025">
    <property type="protein sequence ID" value="GEN77523.1"/>
    <property type="molecule type" value="Genomic_DNA"/>
</dbReference>
<dbReference type="RefSeq" id="WP_146943388.1">
    <property type="nucleotide sequence ID" value="NZ_BJYJ01000025.1"/>
</dbReference>
<accession>A0A511YQQ3</accession>
<name>A0A511YQQ3_9FLAO</name>
<reference evidence="2 3" key="1">
    <citation type="submission" date="2019-07" db="EMBL/GenBank/DDBJ databases">
        <title>Whole genome shotgun sequence of Chryseobacterium hagamense NBRC 105253.</title>
        <authorList>
            <person name="Hosoyama A."/>
            <person name="Uohara A."/>
            <person name="Ohji S."/>
            <person name="Ichikawa N."/>
        </authorList>
    </citation>
    <scope>NUCLEOTIDE SEQUENCE [LARGE SCALE GENOMIC DNA]</scope>
    <source>
        <strain evidence="2 3">NBRC 105253</strain>
    </source>
</reference>
<evidence type="ECO:0000256" key="1">
    <source>
        <dbReference type="SAM" id="MobiDB-lite"/>
    </source>
</evidence>
<evidence type="ECO:0000313" key="3">
    <source>
        <dbReference type="Proteomes" id="UP000321863"/>
    </source>
</evidence>
<evidence type="ECO:0000313" key="2">
    <source>
        <dbReference type="EMBL" id="GEN77523.1"/>
    </source>
</evidence>
<evidence type="ECO:0008006" key="4">
    <source>
        <dbReference type="Google" id="ProtNLM"/>
    </source>
</evidence>
<protein>
    <recommendedName>
        <fullName evidence="4">DUF4280 domain-containing protein</fullName>
    </recommendedName>
</protein>
<feature type="region of interest" description="Disordered" evidence="1">
    <location>
        <begin position="192"/>
        <end position="215"/>
    </location>
</feature>
<gene>
    <name evidence="2" type="ORF">CHA01nite_32630</name>
</gene>
<sequence length="234" mass="26204">MKKYPDENNKSGKDPAVFQSGFSTFLNDLDLVDGNVNGFDEEVNVELNAGDVKNTEPTDNNDDPKEENKKTESSSGEHDGKYFVVQKGTACCDKGSKFPNFKVTSHQKHYWNDEKGEADYLAVTEDDLTFNPTAMPFGTCSIKNGNPCAYSPAGKWTKTYEKVKVMGKSAVTERSELMCTTGGKIRVMKHGQQSEAGKRHVNNADSREQQTYNPVMDFEEFKEEVNESDEPHAW</sequence>
<organism evidence="2 3">
    <name type="scientific">Chryseobacterium hagamense</name>
    <dbReference type="NCBI Taxonomy" id="395935"/>
    <lineage>
        <taxon>Bacteria</taxon>
        <taxon>Pseudomonadati</taxon>
        <taxon>Bacteroidota</taxon>
        <taxon>Flavobacteriia</taxon>
        <taxon>Flavobacteriales</taxon>
        <taxon>Weeksellaceae</taxon>
        <taxon>Chryseobacterium group</taxon>
        <taxon>Chryseobacterium</taxon>
    </lineage>
</organism>
<dbReference type="AlphaFoldDB" id="A0A511YQQ3"/>
<keyword evidence="3" id="KW-1185">Reference proteome</keyword>
<dbReference type="InterPro" id="IPR025460">
    <property type="entry name" value="DUF4280"/>
</dbReference>
<dbReference type="OrthoDB" id="1215716at2"/>
<feature type="region of interest" description="Disordered" evidence="1">
    <location>
        <begin position="42"/>
        <end position="79"/>
    </location>
</feature>
<proteinExistence type="predicted"/>